<dbReference type="InterPro" id="IPR027417">
    <property type="entry name" value="P-loop_NTPase"/>
</dbReference>
<comment type="cofactor">
    <cofactor evidence="8">
        <name>[4Fe-4S] cluster</name>
        <dbReference type="ChEBI" id="CHEBI:49883"/>
    </cofactor>
    <text evidence="8">Binds 4 [4Fe-4S] clusters per heterotetramer. Contains two stable clusters in the N-termini of NUBP1 and two labile, bridging clusters between subunits of the NUBP1-NUBP2 heterotetramer.</text>
</comment>
<sequence length="762" mass="81519">MQPIHAVDQSSSMGKLVATALGFGVFHVLSGPDHLSALATLSAGSSWRSFALGVRWGCGHSIGLIIMALIFILLDDSLNLEKLDIVTEVVVGVFMIALGVYGIYSAHKKFHDPDHQGHAHGGTPSTCTCKQRPYEEVPCRLSSTGRSSDASDLPSASSPPTDPSSEQSPSPSVKSSQTKLIPAVQVDDASVSSFNDNSEVSDADTLEIASSTTSSHIQRDDDDSASGDDGSGDDDNVPLAKGRSNAHDYRRRWRRCVPRVNMDNPTTQKATALIVGIIHGIAGPGGILGVMPAVRYHNWLRSMVYLGTFCLTSIIIMGLFAALYGELTSRLGQRSTIIAFRINVFSAVLSIGVGILWITLVALGKMKAVFGFRTLGLRRGRRMLVALSWPSLPYPPHQLTLLVRIRNLALPCNHFEFATMDKPTDANQGCVGTQSDEAGKASGCAGCPNQSLCASGATKLPDPTVATVKDHLSRVKHKILVLSGKGGVGKSTISCQLAFGLAQKGFQVGLLDVDITGPSVPRMLGLQGQEVHQSNEGWSPVYVDDNLGVMSIGFMLPNADDAIIWRGPKKSGLIKQFLTDVHWGDLDYLIIDTPPGTSDEHISIVQYLKDAQIDGAVVVTTPQEVAMADVRKELNFCKKTNVPILGVVENMAGLQQHLARCNFVDPVTSVDQTQHVLDVLRAKAPELLSLAVHLQVFPPAAGGGEAMAHAFNVPFLGRLPLDQKLTQACEEGVSFLEAYPTSSAASAFKQILDQVVLNAAKK</sequence>
<evidence type="ECO:0000256" key="10">
    <source>
        <dbReference type="SAM" id="Phobius"/>
    </source>
</evidence>
<feature type="binding site" evidence="8">
    <location>
        <position position="447"/>
    </location>
    <ligand>
        <name>[4Fe-4S] cluster</name>
        <dbReference type="ChEBI" id="CHEBI:49883"/>
        <label>1</label>
    </ligand>
</feature>
<feature type="transmembrane region" description="Helical" evidence="10">
    <location>
        <begin position="50"/>
        <end position="73"/>
    </location>
</feature>
<dbReference type="GO" id="GO:0140663">
    <property type="term" value="F:ATP-dependent FeS chaperone activity"/>
    <property type="evidence" value="ECO:0007669"/>
    <property type="project" value="InterPro"/>
</dbReference>
<feature type="region of interest" description="Disordered" evidence="9">
    <location>
        <begin position="139"/>
        <end position="246"/>
    </location>
</feature>
<keyword evidence="10" id="KW-1133">Transmembrane helix</keyword>
<feature type="transmembrane region" description="Helical" evidence="10">
    <location>
        <begin position="303"/>
        <end position="324"/>
    </location>
</feature>
<keyword evidence="2 8" id="KW-0963">Cytoplasm</keyword>
<dbReference type="GO" id="GO:0005829">
    <property type="term" value="C:cytosol"/>
    <property type="evidence" value="ECO:0007669"/>
    <property type="project" value="TreeGrafter"/>
</dbReference>
<dbReference type="InterPro" id="IPR000808">
    <property type="entry name" value="Mrp-like_CS"/>
</dbReference>
<keyword evidence="10" id="KW-0472">Membrane</keyword>
<organism evidence="11">
    <name type="scientific">Aphanomyces astaci</name>
    <name type="common">Crayfish plague agent</name>
    <dbReference type="NCBI Taxonomy" id="112090"/>
    <lineage>
        <taxon>Eukaryota</taxon>
        <taxon>Sar</taxon>
        <taxon>Stramenopiles</taxon>
        <taxon>Oomycota</taxon>
        <taxon>Saprolegniomycetes</taxon>
        <taxon>Saprolegniales</taxon>
        <taxon>Verrucalvaceae</taxon>
        <taxon>Aphanomyces</taxon>
    </lineage>
</organism>
<keyword evidence="3 8" id="KW-0479">Metal-binding</keyword>
<dbReference type="OrthoDB" id="1741334at2759"/>
<feature type="transmembrane region" description="Helical" evidence="10">
    <location>
        <begin position="344"/>
        <end position="363"/>
    </location>
</feature>
<protein>
    <recommendedName>
        <fullName evidence="8">Cytosolic Fe-S cluster assembly factor NUBP1 homolog</fullName>
    </recommendedName>
</protein>
<dbReference type="Gene3D" id="3.40.50.300">
    <property type="entry name" value="P-loop containing nucleotide triphosphate hydrolases"/>
    <property type="match status" value="1"/>
</dbReference>
<proteinExistence type="inferred from homology"/>
<evidence type="ECO:0000256" key="9">
    <source>
        <dbReference type="SAM" id="MobiDB-lite"/>
    </source>
</evidence>
<keyword evidence="10" id="KW-0812">Transmembrane</keyword>
<dbReference type="GO" id="GO:0046872">
    <property type="term" value="F:metal ion binding"/>
    <property type="evidence" value="ECO:0007669"/>
    <property type="project" value="UniProtKB-KW"/>
</dbReference>
<keyword evidence="1 8" id="KW-0004">4Fe-4S</keyword>
<dbReference type="PANTHER" id="PTHR23264:SF19">
    <property type="entry name" value="CYTOSOLIC FE-S CLUSTER ASSEMBLY FACTOR NUBP2"/>
    <property type="match status" value="1"/>
</dbReference>
<feature type="compositionally biased region" description="Low complexity" evidence="9">
    <location>
        <begin position="147"/>
        <end position="176"/>
    </location>
</feature>
<dbReference type="GO" id="GO:0051539">
    <property type="term" value="F:4 iron, 4 sulfur cluster binding"/>
    <property type="evidence" value="ECO:0007669"/>
    <property type="project" value="UniProtKB-UniRule"/>
</dbReference>
<keyword evidence="5 8" id="KW-0067">ATP-binding</keyword>
<keyword evidence="7 8" id="KW-0411">Iron-sulfur</keyword>
<dbReference type="GeneID" id="20815754"/>
<feature type="binding site" evidence="8">
    <location>
        <begin position="484"/>
        <end position="491"/>
    </location>
    <ligand>
        <name>ATP</name>
        <dbReference type="ChEBI" id="CHEBI:30616"/>
    </ligand>
</feature>
<keyword evidence="4 8" id="KW-0547">Nucleotide-binding</keyword>
<comment type="subcellular location">
    <subcellularLocation>
        <location evidence="8">Cytoplasm</location>
    </subcellularLocation>
</comment>
<dbReference type="InterPro" id="IPR033756">
    <property type="entry name" value="YlxH/NBP35"/>
</dbReference>
<dbReference type="PROSITE" id="PS01215">
    <property type="entry name" value="MRP"/>
    <property type="match status" value="1"/>
</dbReference>
<dbReference type="SUPFAM" id="SSF52540">
    <property type="entry name" value="P-loop containing nucleoside triphosphate hydrolases"/>
    <property type="match status" value="1"/>
</dbReference>
<comment type="caution">
    <text evidence="8">Lacks conserved residue(s) required for the propagation of feature annotation.</text>
</comment>
<dbReference type="CDD" id="cd02037">
    <property type="entry name" value="Mrp_NBP35"/>
    <property type="match status" value="1"/>
</dbReference>
<dbReference type="InterPro" id="IPR028601">
    <property type="entry name" value="NUBP1/Nbp35"/>
</dbReference>
<dbReference type="HAMAP" id="MF_02040">
    <property type="entry name" value="Mrp_NBP35"/>
    <property type="match status" value="1"/>
</dbReference>
<dbReference type="InterPro" id="IPR019591">
    <property type="entry name" value="Mrp/NBP35_ATP-bd"/>
</dbReference>
<evidence type="ECO:0000256" key="8">
    <source>
        <dbReference type="HAMAP-Rule" id="MF_03038"/>
    </source>
</evidence>
<evidence type="ECO:0000256" key="3">
    <source>
        <dbReference type="ARBA" id="ARBA00022723"/>
    </source>
</evidence>
<evidence type="ECO:0000256" key="4">
    <source>
        <dbReference type="ARBA" id="ARBA00022741"/>
    </source>
</evidence>
<comment type="function">
    <text evidence="8">Component of the cytosolic iron-sulfur (Fe/S) protein assembly (CIA) machinery. Required for maturation of extramitochondrial Fe-S proteins. The NUBP1-NUBP2 heterotetramer forms a Fe-S scaffold complex, mediating the de novo assembly of an Fe-S cluster and its transfer to target apoproteins.</text>
</comment>
<reference evidence="11" key="1">
    <citation type="submission" date="2013-12" db="EMBL/GenBank/DDBJ databases">
        <title>The Genome Sequence of Aphanomyces astaci APO3.</title>
        <authorList>
            <consortium name="The Broad Institute Genomics Platform"/>
            <person name="Russ C."/>
            <person name="Tyler B."/>
            <person name="van West P."/>
            <person name="Dieguez-Uribeondo J."/>
            <person name="Young S.K."/>
            <person name="Zeng Q."/>
            <person name="Gargeya S."/>
            <person name="Fitzgerald M."/>
            <person name="Abouelleil A."/>
            <person name="Alvarado L."/>
            <person name="Chapman S.B."/>
            <person name="Gainer-Dewar J."/>
            <person name="Goldberg J."/>
            <person name="Griggs A."/>
            <person name="Gujja S."/>
            <person name="Hansen M."/>
            <person name="Howarth C."/>
            <person name="Imamovic A."/>
            <person name="Ireland A."/>
            <person name="Larimer J."/>
            <person name="McCowan C."/>
            <person name="Murphy C."/>
            <person name="Pearson M."/>
            <person name="Poon T.W."/>
            <person name="Priest M."/>
            <person name="Roberts A."/>
            <person name="Saif S."/>
            <person name="Shea T."/>
            <person name="Sykes S."/>
            <person name="Wortman J."/>
            <person name="Nusbaum C."/>
            <person name="Birren B."/>
        </authorList>
    </citation>
    <scope>NUCLEOTIDE SEQUENCE [LARGE SCALE GENOMIC DNA]</scope>
    <source>
        <strain evidence="11">APO3</strain>
    </source>
</reference>
<dbReference type="PANTHER" id="PTHR23264">
    <property type="entry name" value="NUCLEOTIDE-BINDING PROTEIN NBP35 YEAST -RELATED"/>
    <property type="match status" value="1"/>
</dbReference>
<feature type="compositionally biased region" description="Acidic residues" evidence="9">
    <location>
        <begin position="220"/>
        <end position="236"/>
    </location>
</feature>
<keyword evidence="6 8" id="KW-0408">Iron</keyword>
<dbReference type="VEuPathDB" id="FungiDB:H257_13758"/>
<feature type="binding site" evidence="8">
    <location>
        <position position="430"/>
    </location>
    <ligand>
        <name>[4Fe-4S] cluster</name>
        <dbReference type="ChEBI" id="CHEBI:49883"/>
        <label>1</label>
    </ligand>
</feature>
<dbReference type="GO" id="GO:0005524">
    <property type="term" value="F:ATP binding"/>
    <property type="evidence" value="ECO:0007669"/>
    <property type="project" value="UniProtKB-KW"/>
</dbReference>
<feature type="transmembrane region" description="Helical" evidence="10">
    <location>
        <begin position="85"/>
        <end position="104"/>
    </location>
</feature>
<feature type="binding site" evidence="8">
    <location>
        <position position="453"/>
    </location>
    <ligand>
        <name>[4Fe-4S] cluster</name>
        <dbReference type="ChEBI" id="CHEBI:49883"/>
        <label>1</label>
    </ligand>
</feature>
<accession>W4FT59</accession>
<evidence type="ECO:0000256" key="6">
    <source>
        <dbReference type="ARBA" id="ARBA00023004"/>
    </source>
</evidence>
<evidence type="ECO:0000256" key="2">
    <source>
        <dbReference type="ARBA" id="ARBA00022490"/>
    </source>
</evidence>
<evidence type="ECO:0000256" key="7">
    <source>
        <dbReference type="ARBA" id="ARBA00023014"/>
    </source>
</evidence>
<evidence type="ECO:0000256" key="5">
    <source>
        <dbReference type="ARBA" id="ARBA00022840"/>
    </source>
</evidence>
<dbReference type="RefSeq" id="XP_009839707.1">
    <property type="nucleotide sequence ID" value="XM_009841405.1"/>
</dbReference>
<gene>
    <name evidence="11" type="ORF">H257_13758</name>
</gene>
<evidence type="ECO:0000256" key="1">
    <source>
        <dbReference type="ARBA" id="ARBA00022485"/>
    </source>
</evidence>
<dbReference type="HAMAP" id="MF_03038">
    <property type="entry name" value="NUBP1"/>
    <property type="match status" value="1"/>
</dbReference>
<dbReference type="Pfam" id="PF10609">
    <property type="entry name" value="ParA"/>
    <property type="match status" value="2"/>
</dbReference>
<feature type="transmembrane region" description="Helical" evidence="10">
    <location>
        <begin position="270"/>
        <end position="291"/>
    </location>
</feature>
<name>W4FT59_APHAT</name>
<evidence type="ECO:0000313" key="11">
    <source>
        <dbReference type="EMBL" id="ETV70642.1"/>
    </source>
</evidence>
<dbReference type="STRING" id="112090.W4FT59"/>
<comment type="subunit">
    <text evidence="8">Heterotetramer of 2 NUBP1 and 2 NUBP2 chains.</text>
</comment>
<feature type="binding site" evidence="8">
    <location>
        <position position="444"/>
    </location>
    <ligand>
        <name>[4Fe-4S] cluster</name>
        <dbReference type="ChEBI" id="CHEBI:49883"/>
        <label>1</label>
    </ligand>
</feature>
<comment type="similarity">
    <text evidence="8">Belongs to the Mrp/NBP35 ATP-binding proteins family. NUBP1/NBP35 subfamily.</text>
</comment>
<dbReference type="GO" id="GO:0016226">
    <property type="term" value="P:iron-sulfur cluster assembly"/>
    <property type="evidence" value="ECO:0007669"/>
    <property type="project" value="UniProtKB-UniRule"/>
</dbReference>
<dbReference type="AlphaFoldDB" id="W4FT59"/>
<dbReference type="EMBL" id="KI913164">
    <property type="protein sequence ID" value="ETV70642.1"/>
    <property type="molecule type" value="Genomic_DNA"/>
</dbReference>